<organism evidence="1">
    <name type="scientific">Drosophila melanogaster</name>
    <name type="common">Fruit fly</name>
    <dbReference type="NCBI Taxonomy" id="7227"/>
    <lineage>
        <taxon>Eukaryota</taxon>
        <taxon>Metazoa</taxon>
        <taxon>Ecdysozoa</taxon>
        <taxon>Arthropoda</taxon>
        <taxon>Hexapoda</taxon>
        <taxon>Insecta</taxon>
        <taxon>Pterygota</taxon>
        <taxon>Neoptera</taxon>
        <taxon>Endopterygota</taxon>
        <taxon>Diptera</taxon>
        <taxon>Brachycera</taxon>
        <taxon>Muscomorpha</taxon>
        <taxon>Ephydroidea</taxon>
        <taxon>Drosophilidae</taxon>
        <taxon>Drosophila</taxon>
        <taxon>Sophophora</taxon>
    </lineage>
</organism>
<proteinExistence type="predicted"/>
<name>Q6ILY2_DROME</name>
<reference evidence="1" key="1">
    <citation type="journal article" date="2003" name="Genome Biol.">
        <title>An integrated gene annotation and transcriptional profiling approach towards the full gene content of the Drosophila genome.</title>
        <authorList>
            <person name="Hild M."/>
            <person name="Beckmann B."/>
            <person name="Haas S.A."/>
            <person name="Koch B."/>
            <person name="Solovyev V."/>
            <person name="Busold C."/>
            <person name="Fellenberg K."/>
            <person name="Boutros M."/>
            <person name="Vingron M."/>
            <person name="Sauer F."/>
            <person name="Hoheisel J.D."/>
            <person name="Paro R."/>
        </authorList>
    </citation>
    <scope>NUCLEOTIDE SEQUENCE</scope>
</reference>
<accession>Q6ILY2</accession>
<dbReference type="AlphaFoldDB" id="Q6ILY2"/>
<evidence type="ECO:0000313" key="1">
    <source>
        <dbReference type="EMBL" id="DAA02730.1"/>
    </source>
</evidence>
<gene>
    <name evidence="1" type="ORF">HDC08109</name>
</gene>
<dbReference type="EMBL" id="BK001884">
    <property type="protein sequence ID" value="DAA02730.1"/>
    <property type="molecule type" value="Genomic_DNA"/>
</dbReference>
<sequence>MAHQQQQQLAPSVNCSLDDIDLTALKHPPLTPLWPHALPHAFVAFLFHQTFTTLSTFGGGTELTTPAGPTLGAISFALRTHRKFSLAQVCV</sequence>
<protein>
    <submittedName>
        <fullName evidence="1">HDC08109</fullName>
    </submittedName>
</protein>